<gene>
    <name evidence="1" type="ORF">M2A_2410</name>
</gene>
<reference evidence="1 2" key="1">
    <citation type="submission" date="2014-07" db="EMBL/GenBank/DDBJ databases">
        <title>Tepidicaulis marinum gen. nov., sp. nov., a novel marine bacterium denitrifying nitrate to nitrous oxide strictly under microaerobic conditions.</title>
        <authorList>
            <person name="Takeuchi M."/>
            <person name="Yamagishi T."/>
            <person name="Kamagata Y."/>
            <person name="Oshima K."/>
            <person name="Hattori M."/>
            <person name="Katayama T."/>
            <person name="Hanada S."/>
            <person name="Tamaki H."/>
            <person name="Marumo K."/>
            <person name="Maeda H."/>
            <person name="Nedachi M."/>
            <person name="Iwasaki W."/>
            <person name="Suwa Y."/>
            <person name="Sakata S."/>
        </authorList>
    </citation>
    <scope>NUCLEOTIDE SEQUENCE [LARGE SCALE GENOMIC DNA]</scope>
    <source>
        <strain evidence="1 2">MA2</strain>
    </source>
</reference>
<dbReference type="AlphaFoldDB" id="A0A081BCZ3"/>
<dbReference type="InterPro" id="IPR036641">
    <property type="entry name" value="HPT_dom_sf"/>
</dbReference>
<protein>
    <submittedName>
        <fullName evidence="1">Conserved protein</fullName>
    </submittedName>
</protein>
<evidence type="ECO:0000313" key="2">
    <source>
        <dbReference type="Proteomes" id="UP000028702"/>
    </source>
</evidence>
<dbReference type="EMBL" id="BBIO01000013">
    <property type="protein sequence ID" value="GAK45911.1"/>
    <property type="molecule type" value="Genomic_DNA"/>
</dbReference>
<name>A0A081BCZ3_9HYPH</name>
<dbReference type="eggNOG" id="ENOG50343H7">
    <property type="taxonomic scope" value="Bacteria"/>
</dbReference>
<organism evidence="1 2">
    <name type="scientific">Tepidicaulis marinus</name>
    <dbReference type="NCBI Taxonomy" id="1333998"/>
    <lineage>
        <taxon>Bacteria</taxon>
        <taxon>Pseudomonadati</taxon>
        <taxon>Pseudomonadota</taxon>
        <taxon>Alphaproteobacteria</taxon>
        <taxon>Hyphomicrobiales</taxon>
        <taxon>Parvibaculaceae</taxon>
        <taxon>Tepidicaulis</taxon>
    </lineage>
</organism>
<proteinExistence type="predicted"/>
<dbReference type="STRING" id="1333998.M2A_2410"/>
<dbReference type="SUPFAM" id="SSF47226">
    <property type="entry name" value="Histidine-containing phosphotransfer domain, HPT domain"/>
    <property type="match status" value="1"/>
</dbReference>
<accession>A0A081BCZ3</accession>
<dbReference type="GO" id="GO:0000160">
    <property type="term" value="P:phosphorelay signal transduction system"/>
    <property type="evidence" value="ECO:0007669"/>
    <property type="project" value="InterPro"/>
</dbReference>
<comment type="caution">
    <text evidence="1">The sequence shown here is derived from an EMBL/GenBank/DDBJ whole genome shotgun (WGS) entry which is preliminary data.</text>
</comment>
<sequence>MQVSSGAQGVEIVQPSSIVTRKLGPGAVLPMRLDPRVLKRMERAIEKMADSYEKSLKTEIRQMLLSHDEWQAGKQEAIHAIYALAHDIRGLAGTFSRPVTGRISNALCQYLEALPHLDAADGAVVRLHVDAMFAAAMDAQEPSEEVAKATLAGLERLVGRTLEHCRPACDPARG</sequence>
<evidence type="ECO:0000313" key="1">
    <source>
        <dbReference type="EMBL" id="GAK45911.1"/>
    </source>
</evidence>
<dbReference type="Proteomes" id="UP000028702">
    <property type="component" value="Unassembled WGS sequence"/>
</dbReference>
<keyword evidence="2" id="KW-1185">Reference proteome</keyword>